<feature type="DNA-binding region" description="H-T-H motif" evidence="4">
    <location>
        <begin position="35"/>
        <end position="54"/>
    </location>
</feature>
<dbReference type="InterPro" id="IPR001647">
    <property type="entry name" value="HTH_TetR"/>
</dbReference>
<evidence type="ECO:0000256" key="3">
    <source>
        <dbReference type="ARBA" id="ARBA00023163"/>
    </source>
</evidence>
<sequence>MVVEPARVSFRRHLRSEALRAAQELAIQKGWEKVRFSEVASLLGVSRPTLYREFASKAELGDALVMRETHVFLDGIREVLEANAADVRSAISAAVLYTLDVAVESPLLRVALALSDDDSRVDTGVLPLIATSTTMLESASAQLIGWIQAHLPHHPPAEVTSAVDILIRLTVSHLVLPASSADTSVSIAEQISLSVFRYLGLENTLETRG</sequence>
<accession>A0ABT1LX42</accession>
<evidence type="ECO:0000256" key="1">
    <source>
        <dbReference type="ARBA" id="ARBA00023015"/>
    </source>
</evidence>
<dbReference type="Pfam" id="PF00440">
    <property type="entry name" value="TetR_N"/>
    <property type="match status" value="1"/>
</dbReference>
<evidence type="ECO:0000313" key="7">
    <source>
        <dbReference type="Proteomes" id="UP001651690"/>
    </source>
</evidence>
<evidence type="ECO:0000313" key="6">
    <source>
        <dbReference type="EMBL" id="MCP9271175.1"/>
    </source>
</evidence>
<reference evidence="6 7" key="1">
    <citation type="submission" date="2022-06" db="EMBL/GenBank/DDBJ databases">
        <title>Mycolicibacterium sp. CAU 1645 isolated from seawater.</title>
        <authorList>
            <person name="Kim W."/>
        </authorList>
    </citation>
    <scope>NUCLEOTIDE SEQUENCE [LARGE SCALE GENOMIC DNA]</scope>
    <source>
        <strain evidence="6 7">CAU 1645</strain>
    </source>
</reference>
<dbReference type="InterPro" id="IPR009057">
    <property type="entry name" value="Homeodomain-like_sf"/>
</dbReference>
<keyword evidence="3" id="KW-0804">Transcription</keyword>
<dbReference type="EMBL" id="JANDBD010000001">
    <property type="protein sequence ID" value="MCP9271175.1"/>
    <property type="molecule type" value="Genomic_DNA"/>
</dbReference>
<dbReference type="PANTHER" id="PTHR30055">
    <property type="entry name" value="HTH-TYPE TRANSCRIPTIONAL REGULATOR RUTR"/>
    <property type="match status" value="1"/>
</dbReference>
<protein>
    <submittedName>
        <fullName evidence="6">TetR family transcriptional regulator</fullName>
    </submittedName>
</protein>
<keyword evidence="2 4" id="KW-0238">DNA-binding</keyword>
<dbReference type="Gene3D" id="1.10.357.10">
    <property type="entry name" value="Tetracycline Repressor, domain 2"/>
    <property type="match status" value="1"/>
</dbReference>
<organism evidence="6 7">
    <name type="scientific">Mycolicibacterium arenosum</name>
    <dbReference type="NCBI Taxonomy" id="2952157"/>
    <lineage>
        <taxon>Bacteria</taxon>
        <taxon>Bacillati</taxon>
        <taxon>Actinomycetota</taxon>
        <taxon>Actinomycetes</taxon>
        <taxon>Mycobacteriales</taxon>
        <taxon>Mycobacteriaceae</taxon>
        <taxon>Mycolicibacterium</taxon>
    </lineage>
</organism>
<proteinExistence type="predicted"/>
<dbReference type="Proteomes" id="UP001651690">
    <property type="component" value="Unassembled WGS sequence"/>
</dbReference>
<dbReference type="PRINTS" id="PR00455">
    <property type="entry name" value="HTHTETR"/>
</dbReference>
<dbReference type="RefSeq" id="WP_255058143.1">
    <property type="nucleotide sequence ID" value="NZ_JANDBD010000001.1"/>
</dbReference>
<dbReference type="SUPFAM" id="SSF46689">
    <property type="entry name" value="Homeodomain-like"/>
    <property type="match status" value="1"/>
</dbReference>
<dbReference type="InterPro" id="IPR040611">
    <property type="entry name" value="AlkX_C"/>
</dbReference>
<evidence type="ECO:0000256" key="4">
    <source>
        <dbReference type="PROSITE-ProRule" id="PRU00335"/>
    </source>
</evidence>
<comment type="caution">
    <text evidence="6">The sequence shown here is derived from an EMBL/GenBank/DDBJ whole genome shotgun (WGS) entry which is preliminary data.</text>
</comment>
<keyword evidence="7" id="KW-1185">Reference proteome</keyword>
<dbReference type="PROSITE" id="PS50977">
    <property type="entry name" value="HTH_TETR_2"/>
    <property type="match status" value="1"/>
</dbReference>
<name>A0ABT1LX42_9MYCO</name>
<keyword evidence="1" id="KW-0805">Transcription regulation</keyword>
<gene>
    <name evidence="6" type="ORF">NM203_03130</name>
</gene>
<dbReference type="PANTHER" id="PTHR30055:SF234">
    <property type="entry name" value="HTH-TYPE TRANSCRIPTIONAL REGULATOR BETI"/>
    <property type="match status" value="1"/>
</dbReference>
<dbReference type="Pfam" id="PF18556">
    <property type="entry name" value="TetR_C_35"/>
    <property type="match status" value="1"/>
</dbReference>
<evidence type="ECO:0000256" key="2">
    <source>
        <dbReference type="ARBA" id="ARBA00023125"/>
    </source>
</evidence>
<evidence type="ECO:0000259" key="5">
    <source>
        <dbReference type="PROSITE" id="PS50977"/>
    </source>
</evidence>
<dbReference type="InterPro" id="IPR050109">
    <property type="entry name" value="HTH-type_TetR-like_transc_reg"/>
</dbReference>
<feature type="domain" description="HTH tetR-type" evidence="5">
    <location>
        <begin position="12"/>
        <end position="72"/>
    </location>
</feature>